<dbReference type="GO" id="GO:0042742">
    <property type="term" value="P:defense response to bacterium"/>
    <property type="evidence" value="ECO:0007669"/>
    <property type="project" value="UniProtKB-ARBA"/>
</dbReference>
<name>A0A5J9VZL3_9POAL</name>
<dbReference type="SUPFAM" id="SSF52058">
    <property type="entry name" value="L domain-like"/>
    <property type="match status" value="1"/>
</dbReference>
<evidence type="ECO:0000259" key="3">
    <source>
        <dbReference type="Pfam" id="PF23559"/>
    </source>
</evidence>
<gene>
    <name evidence="5" type="ORF">EJB05_14007</name>
</gene>
<feature type="domain" description="Disease resistance R13L4/SHOC-2-like LRR" evidence="4">
    <location>
        <begin position="220"/>
        <end position="308"/>
    </location>
</feature>
<dbReference type="Proteomes" id="UP000324897">
    <property type="component" value="Chromosome 4"/>
</dbReference>
<dbReference type="PANTHER" id="PTHR23155">
    <property type="entry name" value="DISEASE RESISTANCE PROTEIN RP"/>
    <property type="match status" value="1"/>
</dbReference>
<dbReference type="Pfam" id="PF23598">
    <property type="entry name" value="LRR_14"/>
    <property type="match status" value="1"/>
</dbReference>
<dbReference type="InterPro" id="IPR032675">
    <property type="entry name" value="LRR_dom_sf"/>
</dbReference>
<dbReference type="Gene3D" id="1.10.8.430">
    <property type="entry name" value="Helical domain of apoptotic protease-activating factors"/>
    <property type="match status" value="1"/>
</dbReference>
<dbReference type="InterPro" id="IPR027417">
    <property type="entry name" value="P-loop_NTPase"/>
</dbReference>
<protein>
    <submittedName>
        <fullName evidence="5">Uncharacterized protein</fullName>
    </submittedName>
</protein>
<sequence>MNRNFDDLKKVGKDLAKKCCGLPLALVVLGGHLSKNLDIAEWRRLTSSVDWHALINTDSVIGAILDLSYYDMPSHLRSCFLYTIAFPEDTHIDVHLLSNLWVAEGFIPLVRGRTREEVAIKYITELAQRCMIQVAKRTHSGMISLIKVHDVLRDWGIGRARREGFIKDCHDAEDIKTHYSGEMMQCYRVVLHGLIGSKFGKSMRKLRTLLDFTLSSVNNRMKASNTLGGFNHLRVLYLQGSAENVHLPKEIGWMRYLRYIGLGGSCVYHLPSSIGNLLNLETLDASGGKLYDIPGSLWKIPTLRQVYIFWVKCWSVPRISPQSNIHVTVCYSAVIRGALVCVE</sequence>
<dbReference type="InterPro" id="IPR042197">
    <property type="entry name" value="Apaf_helical"/>
</dbReference>
<dbReference type="Pfam" id="PF23559">
    <property type="entry name" value="WHD_DRP"/>
    <property type="match status" value="1"/>
</dbReference>
<keyword evidence="6" id="KW-1185">Reference proteome</keyword>
<dbReference type="SUPFAM" id="SSF52540">
    <property type="entry name" value="P-loop containing nucleoside triphosphate hydrolases"/>
    <property type="match status" value="1"/>
</dbReference>
<dbReference type="FunFam" id="1.10.10.10:FF:000322">
    <property type="entry name" value="Probable disease resistance protein At1g63360"/>
    <property type="match status" value="1"/>
</dbReference>
<dbReference type="GO" id="GO:0009626">
    <property type="term" value="P:plant-type hypersensitive response"/>
    <property type="evidence" value="ECO:0007669"/>
    <property type="project" value="UniProtKB-ARBA"/>
</dbReference>
<proteinExistence type="predicted"/>
<keyword evidence="1" id="KW-0677">Repeat</keyword>
<evidence type="ECO:0000259" key="4">
    <source>
        <dbReference type="Pfam" id="PF23598"/>
    </source>
</evidence>
<dbReference type="GO" id="GO:0002758">
    <property type="term" value="P:innate immune response-activating signaling pathway"/>
    <property type="evidence" value="ECO:0007669"/>
    <property type="project" value="UniProtKB-ARBA"/>
</dbReference>
<dbReference type="OrthoDB" id="600370at2759"/>
<dbReference type="GO" id="GO:0043531">
    <property type="term" value="F:ADP binding"/>
    <property type="evidence" value="ECO:0007669"/>
    <property type="project" value="InterPro"/>
</dbReference>
<accession>A0A5J9VZL3</accession>
<dbReference type="InterPro" id="IPR055414">
    <property type="entry name" value="LRR_R13L4/SHOC2-like"/>
</dbReference>
<feature type="domain" description="Disease resistance protein winged helix" evidence="3">
    <location>
        <begin position="86"/>
        <end position="154"/>
    </location>
</feature>
<dbReference type="Gene3D" id="1.10.10.10">
    <property type="entry name" value="Winged helix-like DNA-binding domain superfamily/Winged helix DNA-binding domain"/>
    <property type="match status" value="1"/>
</dbReference>
<dbReference type="Gene3D" id="3.80.10.10">
    <property type="entry name" value="Ribonuclease Inhibitor"/>
    <property type="match status" value="1"/>
</dbReference>
<evidence type="ECO:0000256" key="1">
    <source>
        <dbReference type="ARBA" id="ARBA00022737"/>
    </source>
</evidence>
<dbReference type="InterPro" id="IPR058922">
    <property type="entry name" value="WHD_DRP"/>
</dbReference>
<reference evidence="5 6" key="1">
    <citation type="journal article" date="2019" name="Sci. Rep.">
        <title>A high-quality genome of Eragrostis curvula grass provides insights into Poaceae evolution and supports new strategies to enhance forage quality.</title>
        <authorList>
            <person name="Carballo J."/>
            <person name="Santos B.A.C.M."/>
            <person name="Zappacosta D."/>
            <person name="Garbus I."/>
            <person name="Selva J.P."/>
            <person name="Gallo C.A."/>
            <person name="Diaz A."/>
            <person name="Albertini E."/>
            <person name="Caccamo M."/>
            <person name="Echenique V."/>
        </authorList>
    </citation>
    <scope>NUCLEOTIDE SEQUENCE [LARGE SCALE GENOMIC DNA]</scope>
    <source>
        <strain evidence="6">cv. Victoria</strain>
        <tissue evidence="5">Leaf</tissue>
    </source>
</reference>
<feature type="non-terminal residue" evidence="5">
    <location>
        <position position="1"/>
    </location>
</feature>
<dbReference type="AlphaFoldDB" id="A0A5J9VZL3"/>
<evidence type="ECO:0000313" key="5">
    <source>
        <dbReference type="EMBL" id="TVU40540.1"/>
    </source>
</evidence>
<dbReference type="PANTHER" id="PTHR23155:SF1185">
    <property type="entry name" value="DISEASE RESISTANCE RPP8-LIKE PROTEIN 3-RELATED"/>
    <property type="match status" value="1"/>
</dbReference>
<organism evidence="5 6">
    <name type="scientific">Eragrostis curvula</name>
    <name type="common">weeping love grass</name>
    <dbReference type="NCBI Taxonomy" id="38414"/>
    <lineage>
        <taxon>Eukaryota</taxon>
        <taxon>Viridiplantae</taxon>
        <taxon>Streptophyta</taxon>
        <taxon>Embryophyta</taxon>
        <taxon>Tracheophyta</taxon>
        <taxon>Spermatophyta</taxon>
        <taxon>Magnoliopsida</taxon>
        <taxon>Liliopsida</taxon>
        <taxon>Poales</taxon>
        <taxon>Poaceae</taxon>
        <taxon>PACMAD clade</taxon>
        <taxon>Chloridoideae</taxon>
        <taxon>Eragrostideae</taxon>
        <taxon>Eragrostidinae</taxon>
        <taxon>Eragrostis</taxon>
    </lineage>
</organism>
<keyword evidence="2" id="KW-0611">Plant defense</keyword>
<dbReference type="InterPro" id="IPR036388">
    <property type="entry name" value="WH-like_DNA-bd_sf"/>
</dbReference>
<comment type="caution">
    <text evidence="5">The sequence shown here is derived from an EMBL/GenBank/DDBJ whole genome shotgun (WGS) entry which is preliminary data.</text>
</comment>
<evidence type="ECO:0000313" key="6">
    <source>
        <dbReference type="Proteomes" id="UP000324897"/>
    </source>
</evidence>
<evidence type="ECO:0000256" key="2">
    <source>
        <dbReference type="ARBA" id="ARBA00022821"/>
    </source>
</evidence>
<dbReference type="EMBL" id="RWGY01000007">
    <property type="protein sequence ID" value="TVU40540.1"/>
    <property type="molecule type" value="Genomic_DNA"/>
</dbReference>
<dbReference type="Gramene" id="TVU40540">
    <property type="protein sequence ID" value="TVU40540"/>
    <property type="gene ID" value="EJB05_14007"/>
</dbReference>
<dbReference type="InterPro" id="IPR044974">
    <property type="entry name" value="Disease_R_plants"/>
</dbReference>